<proteinExistence type="predicted"/>
<reference evidence="1" key="1">
    <citation type="submission" date="2016-12" db="EMBL/GenBank/DDBJ databases">
        <title>The genomes of Aspergillus section Nigri reveals drivers in fungal speciation.</title>
        <authorList>
            <consortium name="DOE Joint Genome Institute"/>
            <person name="Vesth T.C."/>
            <person name="Nybo J."/>
            <person name="Theobald S."/>
            <person name="Brandl J."/>
            <person name="Frisvad J.C."/>
            <person name="Nielsen K.F."/>
            <person name="Lyhne E.K."/>
            <person name="Kogle M.E."/>
            <person name="Kuo A."/>
            <person name="Riley R."/>
            <person name="Clum A."/>
            <person name="Nolan M."/>
            <person name="Lipzen A."/>
            <person name="Salamov A."/>
            <person name="Henrissat B."/>
            <person name="Wiebenga A."/>
            <person name="De Vries R.P."/>
            <person name="Grigoriev I.V."/>
            <person name="Mortensen U.H."/>
            <person name="Andersen M.R."/>
            <person name="Baker S.E."/>
        </authorList>
    </citation>
    <scope>NUCLEOTIDE SEQUENCE [LARGE SCALE GENOMIC DNA]</scope>
    <source>
        <strain evidence="1">CBS 115656</strain>
    </source>
</reference>
<dbReference type="RefSeq" id="XP_025485105.1">
    <property type="nucleotide sequence ID" value="XM_025625154.1"/>
</dbReference>
<protein>
    <submittedName>
        <fullName evidence="1">Uncharacterized protein</fullName>
    </submittedName>
</protein>
<name>A0A318Z044_ASPNB</name>
<evidence type="ECO:0000313" key="2">
    <source>
        <dbReference type="Proteomes" id="UP000247647"/>
    </source>
</evidence>
<dbReference type="AlphaFoldDB" id="A0A318Z044"/>
<keyword evidence="2" id="KW-1185">Reference proteome</keyword>
<dbReference type="GeneID" id="37127610"/>
<organism evidence="1 2">
    <name type="scientific">Aspergillus neoniger (strain CBS 115656)</name>
    <dbReference type="NCBI Taxonomy" id="1448310"/>
    <lineage>
        <taxon>Eukaryota</taxon>
        <taxon>Fungi</taxon>
        <taxon>Dikarya</taxon>
        <taxon>Ascomycota</taxon>
        <taxon>Pezizomycotina</taxon>
        <taxon>Eurotiomycetes</taxon>
        <taxon>Eurotiomycetidae</taxon>
        <taxon>Eurotiales</taxon>
        <taxon>Aspergillaceae</taxon>
        <taxon>Aspergillus</taxon>
        <taxon>Aspergillus subgen. Circumdati</taxon>
    </lineage>
</organism>
<dbReference type="EMBL" id="KZ821445">
    <property type="protein sequence ID" value="PYH39627.1"/>
    <property type="molecule type" value="Genomic_DNA"/>
</dbReference>
<evidence type="ECO:0000313" key="1">
    <source>
        <dbReference type="EMBL" id="PYH39627.1"/>
    </source>
</evidence>
<accession>A0A318Z044</accession>
<gene>
    <name evidence="1" type="ORF">BO87DRAFT_3949</name>
</gene>
<dbReference type="Proteomes" id="UP000247647">
    <property type="component" value="Unassembled WGS sequence"/>
</dbReference>
<sequence length="237" mass="26161">MGFSFINAAPDHCQPFAPSLGDPPVVLFLSCIYNAAFLFLPSFPKGALPRHNWIYSPFWLLDSGQGSGSIRTGANQSHGTSRDSIYSRQASALALWQLSNSRVEDAGILSWLGRYPPTRFALVHTSQTIHSSGPSSTFPRRVRSCAYLCSNQDEDFSKPCPRFTLPGRINLLMKSADLFLFLQVRTVEGYSSICGCHPSINSAVFKVLLVGQAIWQVVFLLLCPSFARSNRILPQIS</sequence>